<feature type="non-terminal residue" evidence="2">
    <location>
        <position position="138"/>
    </location>
</feature>
<gene>
    <name evidence="2" type="ORF">METZ01_LOCUS53965</name>
</gene>
<evidence type="ECO:0000313" key="2">
    <source>
        <dbReference type="EMBL" id="SVA01111.1"/>
    </source>
</evidence>
<feature type="transmembrane region" description="Helical" evidence="1">
    <location>
        <begin position="52"/>
        <end position="76"/>
    </location>
</feature>
<accession>A0A381SCS2</accession>
<keyword evidence="1" id="KW-0812">Transmembrane</keyword>
<evidence type="ECO:0000256" key="1">
    <source>
        <dbReference type="SAM" id="Phobius"/>
    </source>
</evidence>
<dbReference type="EMBL" id="UINC01002871">
    <property type="protein sequence ID" value="SVA01111.1"/>
    <property type="molecule type" value="Genomic_DNA"/>
</dbReference>
<name>A0A381SCS2_9ZZZZ</name>
<sequence>MKVTAALKRFRIQKIRNDLTTAGWALTIVVMVSLVALLSAEALFWLSPLVRYGAWWVGLITLILALIGGGVILALVKKGRITRYRPESCAAEVGKAAFPRKDDVLNAVQLEQAIESDSNYSKELTGQFLQLIKSKLST</sequence>
<keyword evidence="1" id="KW-0472">Membrane</keyword>
<proteinExistence type="predicted"/>
<evidence type="ECO:0008006" key="3">
    <source>
        <dbReference type="Google" id="ProtNLM"/>
    </source>
</evidence>
<dbReference type="AlphaFoldDB" id="A0A381SCS2"/>
<reference evidence="2" key="1">
    <citation type="submission" date="2018-05" db="EMBL/GenBank/DDBJ databases">
        <authorList>
            <person name="Lanie J.A."/>
            <person name="Ng W.-L."/>
            <person name="Kazmierczak K.M."/>
            <person name="Andrzejewski T.M."/>
            <person name="Davidsen T.M."/>
            <person name="Wayne K.J."/>
            <person name="Tettelin H."/>
            <person name="Glass J.I."/>
            <person name="Rusch D."/>
            <person name="Podicherti R."/>
            <person name="Tsui H.-C.T."/>
            <person name="Winkler M.E."/>
        </authorList>
    </citation>
    <scope>NUCLEOTIDE SEQUENCE</scope>
</reference>
<feature type="transmembrane region" description="Helical" evidence="1">
    <location>
        <begin position="21"/>
        <end position="46"/>
    </location>
</feature>
<keyword evidence="1" id="KW-1133">Transmembrane helix</keyword>
<organism evidence="2">
    <name type="scientific">marine metagenome</name>
    <dbReference type="NCBI Taxonomy" id="408172"/>
    <lineage>
        <taxon>unclassified sequences</taxon>
        <taxon>metagenomes</taxon>
        <taxon>ecological metagenomes</taxon>
    </lineage>
</organism>
<protein>
    <recommendedName>
        <fullName evidence="3">Phage holin family protein</fullName>
    </recommendedName>
</protein>